<dbReference type="GO" id="GO:0005634">
    <property type="term" value="C:nucleus"/>
    <property type="evidence" value="ECO:0007669"/>
    <property type="project" value="TreeGrafter"/>
</dbReference>
<proteinExistence type="predicted"/>
<dbReference type="InterPro" id="IPR050593">
    <property type="entry name" value="LovG"/>
</dbReference>
<evidence type="ECO:0000259" key="2">
    <source>
        <dbReference type="Pfam" id="PF03959"/>
    </source>
</evidence>
<gene>
    <name evidence="3" type="ORF">BDV29DRAFT_173866</name>
</gene>
<dbReference type="AlphaFoldDB" id="A0A5N5X4P5"/>
<protein>
    <submittedName>
        <fullName evidence="3">Serine hydrolase-domain-containing protein</fullName>
    </submittedName>
</protein>
<organism evidence="3 4">
    <name type="scientific">Aspergillus leporis</name>
    <dbReference type="NCBI Taxonomy" id="41062"/>
    <lineage>
        <taxon>Eukaryota</taxon>
        <taxon>Fungi</taxon>
        <taxon>Dikarya</taxon>
        <taxon>Ascomycota</taxon>
        <taxon>Pezizomycotina</taxon>
        <taxon>Eurotiomycetes</taxon>
        <taxon>Eurotiomycetidae</taxon>
        <taxon>Eurotiales</taxon>
        <taxon>Aspergillaceae</taxon>
        <taxon>Aspergillus</taxon>
        <taxon>Aspergillus subgen. Circumdati</taxon>
    </lineage>
</organism>
<reference evidence="3 4" key="1">
    <citation type="submission" date="2019-04" db="EMBL/GenBank/DDBJ databases">
        <title>Friends and foes A comparative genomics study of 23 Aspergillus species from section Flavi.</title>
        <authorList>
            <consortium name="DOE Joint Genome Institute"/>
            <person name="Kjaerbolling I."/>
            <person name="Vesth T."/>
            <person name="Frisvad J.C."/>
            <person name="Nybo J.L."/>
            <person name="Theobald S."/>
            <person name="Kildgaard S."/>
            <person name="Isbrandt T."/>
            <person name="Kuo A."/>
            <person name="Sato A."/>
            <person name="Lyhne E.K."/>
            <person name="Kogle M.E."/>
            <person name="Wiebenga A."/>
            <person name="Kun R.S."/>
            <person name="Lubbers R.J."/>
            <person name="Makela M.R."/>
            <person name="Barry K."/>
            <person name="Chovatia M."/>
            <person name="Clum A."/>
            <person name="Daum C."/>
            <person name="Haridas S."/>
            <person name="He G."/>
            <person name="LaButti K."/>
            <person name="Lipzen A."/>
            <person name="Mondo S."/>
            <person name="Riley R."/>
            <person name="Salamov A."/>
            <person name="Simmons B.A."/>
            <person name="Magnuson J.K."/>
            <person name="Henrissat B."/>
            <person name="Mortensen U.H."/>
            <person name="Larsen T.O."/>
            <person name="Devries R.P."/>
            <person name="Grigoriev I.V."/>
            <person name="Machida M."/>
            <person name="Baker S.E."/>
            <person name="Andersen M.R."/>
        </authorList>
    </citation>
    <scope>NUCLEOTIDE SEQUENCE [LARGE SCALE GENOMIC DNA]</scope>
    <source>
        <strain evidence="3 4">CBS 151.66</strain>
    </source>
</reference>
<dbReference type="EMBL" id="ML732212">
    <property type="protein sequence ID" value="KAB8074282.1"/>
    <property type="molecule type" value="Genomic_DNA"/>
</dbReference>
<keyword evidence="4" id="KW-1185">Reference proteome</keyword>
<evidence type="ECO:0000256" key="1">
    <source>
        <dbReference type="ARBA" id="ARBA00022801"/>
    </source>
</evidence>
<dbReference type="SUPFAM" id="SSF53474">
    <property type="entry name" value="alpha/beta-Hydrolases"/>
    <property type="match status" value="1"/>
</dbReference>
<dbReference type="Proteomes" id="UP000326565">
    <property type="component" value="Unassembled WGS sequence"/>
</dbReference>
<evidence type="ECO:0000313" key="4">
    <source>
        <dbReference type="Proteomes" id="UP000326565"/>
    </source>
</evidence>
<dbReference type="InterPro" id="IPR029058">
    <property type="entry name" value="AB_hydrolase_fold"/>
</dbReference>
<feature type="domain" description="Serine hydrolase" evidence="2">
    <location>
        <begin position="33"/>
        <end position="235"/>
    </location>
</feature>
<dbReference type="GO" id="GO:0019748">
    <property type="term" value="P:secondary metabolic process"/>
    <property type="evidence" value="ECO:0007669"/>
    <property type="project" value="TreeGrafter"/>
</dbReference>
<dbReference type="OrthoDB" id="414698at2759"/>
<dbReference type="Gene3D" id="3.40.50.1820">
    <property type="entry name" value="alpha/beta hydrolase"/>
    <property type="match status" value="1"/>
</dbReference>
<dbReference type="PANTHER" id="PTHR48070">
    <property type="entry name" value="ESTERASE OVCA2"/>
    <property type="match status" value="1"/>
</dbReference>
<evidence type="ECO:0000313" key="3">
    <source>
        <dbReference type="EMBL" id="KAB8074282.1"/>
    </source>
</evidence>
<dbReference type="InterPro" id="IPR005645">
    <property type="entry name" value="FSH-like_dom"/>
</dbReference>
<dbReference type="PANTHER" id="PTHR48070:SF7">
    <property type="entry name" value="SERINE HYDROLASE FSH DOMAIN-CONTAINING PROTEIN-RELATED"/>
    <property type="match status" value="1"/>
</dbReference>
<dbReference type="Pfam" id="PF03959">
    <property type="entry name" value="FSH1"/>
    <property type="match status" value="1"/>
</dbReference>
<sequence length="257" mass="28336">MAIREPYIKSTHCGIARGRLALILGVLHTLKSTSMRFLCFHGRGTNSQIMESQIAALRHELDTVHSYDFVEGTLASPLAPELIAFFPSSQTYYNYFSAESADSILNALKYLAEFIEIEGPYDGLIAFSMGATLAATYLIQQAIHHREQPLPFKCAVFLSGGAPLDPLALEHGEVRTLKAELNSDQLLPGFPTAHIWGRDDDLWGDRSMTLYELCDPKERTMFLHEEGHAVPGAKAMEALLGSIRAIRRTVGRAATTG</sequence>
<name>A0A5N5X4P5_9EURO</name>
<dbReference type="GO" id="GO:0016787">
    <property type="term" value="F:hydrolase activity"/>
    <property type="evidence" value="ECO:0007669"/>
    <property type="project" value="UniProtKB-KW"/>
</dbReference>
<keyword evidence="1 3" id="KW-0378">Hydrolase</keyword>
<dbReference type="GO" id="GO:0005737">
    <property type="term" value="C:cytoplasm"/>
    <property type="evidence" value="ECO:0007669"/>
    <property type="project" value="TreeGrafter"/>
</dbReference>
<accession>A0A5N5X4P5</accession>